<reference evidence="2" key="1">
    <citation type="submission" date="2017-04" db="EMBL/GenBank/DDBJ databases">
        <authorList>
            <person name="Porter S."/>
            <person name="Friesen M.L."/>
            <person name="Faber-Hammond J."/>
        </authorList>
    </citation>
    <scope>NUCLEOTIDE SEQUENCE</scope>
    <source>
        <strain evidence="2">Str16</strain>
    </source>
</reference>
<evidence type="ECO:0000313" key="3">
    <source>
        <dbReference type="EMBL" id="VTZ60088.1"/>
    </source>
</evidence>
<keyword evidence="4" id="KW-1185">Reference proteome</keyword>
<dbReference type="EMBL" id="NBUC01000176">
    <property type="protein sequence ID" value="PLT92942.1"/>
    <property type="molecule type" value="Genomic_DNA"/>
</dbReference>
<sequence>MQDRKKARFTEMDTDKSGKVSKAEFLTAGKARFDAADTDKDGRVTPWEFRAQRRG</sequence>
<dbReference type="Proteomes" id="UP001190825">
    <property type="component" value="Unassembled WGS sequence"/>
</dbReference>
<dbReference type="Pfam" id="PF13202">
    <property type="entry name" value="EF-hand_5"/>
    <property type="match status" value="2"/>
</dbReference>
<reference evidence="2 4" key="2">
    <citation type="journal article" date="2018" name="FEMS Microbiol. Ecol.">
        <title>Co-invading symbiotic mutualists of Medicago polymorpha retain high ancestral diversity and contain diverse accessory genomes.</title>
        <authorList>
            <person name="Porter S.S."/>
            <person name="Faber-Hammond J.J."/>
            <person name="Friesen M.L."/>
        </authorList>
    </citation>
    <scope>NUCLEOTIDE SEQUENCE [LARGE SCALE GENOMIC DNA]</scope>
    <source>
        <strain evidence="2 4">Str16</strain>
    </source>
</reference>
<organism evidence="3">
    <name type="scientific">Sinorhizobium medicae</name>
    <dbReference type="NCBI Taxonomy" id="110321"/>
    <lineage>
        <taxon>Bacteria</taxon>
        <taxon>Pseudomonadati</taxon>
        <taxon>Pseudomonadota</taxon>
        <taxon>Alphaproteobacteria</taxon>
        <taxon>Hyphomicrobiales</taxon>
        <taxon>Rhizobiaceae</taxon>
        <taxon>Sinorhizobium/Ensifer group</taxon>
        <taxon>Sinorhizobium</taxon>
    </lineage>
</organism>
<feature type="domain" description="EF-hand" evidence="1">
    <location>
        <begin position="1"/>
        <end position="35"/>
    </location>
</feature>
<evidence type="ECO:0000259" key="1">
    <source>
        <dbReference type="PROSITE" id="PS50222"/>
    </source>
</evidence>
<dbReference type="InterPro" id="IPR011992">
    <property type="entry name" value="EF-hand-dom_pair"/>
</dbReference>
<dbReference type="PROSITE" id="PS00018">
    <property type="entry name" value="EF_HAND_1"/>
    <property type="match status" value="1"/>
</dbReference>
<gene>
    <name evidence="2" type="ORF">BMJ33_32295</name>
    <name evidence="3" type="ORF">EMEDMD4_1310082</name>
</gene>
<dbReference type="Proteomes" id="UP000507954">
    <property type="component" value="Unassembled WGS sequence"/>
</dbReference>
<dbReference type="AlphaFoldDB" id="A0A508WRE5"/>
<dbReference type="PROSITE" id="PS50222">
    <property type="entry name" value="EF_HAND_2"/>
    <property type="match status" value="1"/>
</dbReference>
<protein>
    <recommendedName>
        <fullName evidence="1">EF-hand domain-containing protein</fullName>
    </recommendedName>
</protein>
<reference evidence="3" key="3">
    <citation type="submission" date="2019-06" db="EMBL/GenBank/DDBJ databases">
        <authorList>
            <person name="Le Quere A."/>
            <person name="Colella S."/>
        </authorList>
    </citation>
    <scope>NUCLEOTIDE SEQUENCE</scope>
    <source>
        <strain evidence="3">EmedicaeMD41</strain>
    </source>
</reference>
<evidence type="ECO:0000313" key="2">
    <source>
        <dbReference type="EMBL" id="PLT92942.1"/>
    </source>
</evidence>
<dbReference type="RefSeq" id="WP_101780128.1">
    <property type="nucleotide sequence ID" value="NZ_CABFNB010000037.1"/>
</dbReference>
<evidence type="ECO:0000313" key="4">
    <source>
        <dbReference type="Proteomes" id="UP001190825"/>
    </source>
</evidence>
<dbReference type="GO" id="GO:0005509">
    <property type="term" value="F:calcium ion binding"/>
    <property type="evidence" value="ECO:0007669"/>
    <property type="project" value="InterPro"/>
</dbReference>
<dbReference type="SUPFAM" id="SSF47473">
    <property type="entry name" value="EF-hand"/>
    <property type="match status" value="1"/>
</dbReference>
<proteinExistence type="predicted"/>
<dbReference type="EMBL" id="CABFNB010000037">
    <property type="protein sequence ID" value="VTZ60088.1"/>
    <property type="molecule type" value="Genomic_DNA"/>
</dbReference>
<dbReference type="Gene3D" id="1.10.238.10">
    <property type="entry name" value="EF-hand"/>
    <property type="match status" value="1"/>
</dbReference>
<name>A0A508WRE5_9HYPH</name>
<dbReference type="InterPro" id="IPR018247">
    <property type="entry name" value="EF_Hand_1_Ca_BS"/>
</dbReference>
<accession>A0A508WRE5</accession>
<dbReference type="InterPro" id="IPR002048">
    <property type="entry name" value="EF_hand_dom"/>
</dbReference>